<dbReference type="RefSeq" id="WP_345277693.1">
    <property type="nucleotide sequence ID" value="NZ_BAABJW010000004.1"/>
</dbReference>
<evidence type="ECO:0000313" key="8">
    <source>
        <dbReference type="Proteomes" id="UP001501433"/>
    </source>
</evidence>
<keyword evidence="4 6" id="KW-1133">Transmembrane helix</keyword>
<dbReference type="Proteomes" id="UP001501433">
    <property type="component" value="Unassembled WGS sequence"/>
</dbReference>
<sequence>MLPYGDKIMYWGKAVFITGFAQMVVQVVGFLSGILVIRLLPIQEYALYTLANTMLGTMAILSDGGISTGVTAEGGKVWKDPEKLGVVLATGLDLRRKFAIGSLMISIPILFYLLVDNGASWLSSVLIVLSLIPAFYAALSNSLLEIAPTLHQSILPLQKNEMVVGLGRLGLTALTLFIFPWTFVAILASGIPGIYGNIQLKKISRNFVDKTALPDALIRKKILKVVSGVLPGAIYYSLSGQITIWLISVFGNVTSVAQLGAIGRLVVVLTLFSSVFFTLLVPRFTRLEADANLLMKRFLITLGLLILVCITVTALFWIFSYQILWVLGDSYSNLNEELILFIVGSCAGLLTGIIFSMSSSRGWILNPYLYISLSIVTIITGIMFFNIATLKGILIFNIYVNAVQAVIYLIYTFLKIQKQ</sequence>
<evidence type="ECO:0000256" key="5">
    <source>
        <dbReference type="ARBA" id="ARBA00023136"/>
    </source>
</evidence>
<keyword evidence="3 6" id="KW-0812">Transmembrane</keyword>
<keyword evidence="8" id="KW-1185">Reference proteome</keyword>
<feature type="transmembrane region" description="Helical" evidence="6">
    <location>
        <begin position="229"/>
        <end position="250"/>
    </location>
</feature>
<gene>
    <name evidence="7" type="ORF">GCM10023330_26950</name>
</gene>
<feature type="transmembrane region" description="Helical" evidence="6">
    <location>
        <begin position="297"/>
        <end position="318"/>
    </location>
</feature>
<feature type="transmembrane region" description="Helical" evidence="6">
    <location>
        <begin position="98"/>
        <end position="115"/>
    </location>
</feature>
<feature type="transmembrane region" description="Helical" evidence="6">
    <location>
        <begin position="262"/>
        <end position="285"/>
    </location>
</feature>
<keyword evidence="2" id="KW-1003">Cell membrane</keyword>
<dbReference type="InterPro" id="IPR050833">
    <property type="entry name" value="Poly_Biosynth_Transport"/>
</dbReference>
<evidence type="ECO:0000256" key="4">
    <source>
        <dbReference type="ARBA" id="ARBA00022989"/>
    </source>
</evidence>
<keyword evidence="5 6" id="KW-0472">Membrane</keyword>
<feature type="transmembrane region" description="Helical" evidence="6">
    <location>
        <begin position="338"/>
        <end position="356"/>
    </location>
</feature>
<comment type="caution">
    <text evidence="7">The sequence shown here is derived from an EMBL/GenBank/DDBJ whole genome shotgun (WGS) entry which is preliminary data.</text>
</comment>
<reference evidence="8" key="1">
    <citation type="journal article" date="2019" name="Int. J. Syst. Evol. Microbiol.">
        <title>The Global Catalogue of Microorganisms (GCM) 10K type strain sequencing project: providing services to taxonomists for standard genome sequencing and annotation.</title>
        <authorList>
            <consortium name="The Broad Institute Genomics Platform"/>
            <consortium name="The Broad Institute Genome Sequencing Center for Infectious Disease"/>
            <person name="Wu L."/>
            <person name="Ma J."/>
        </authorList>
    </citation>
    <scope>NUCLEOTIDE SEQUENCE [LARGE SCALE GENOMIC DNA]</scope>
    <source>
        <strain evidence="8">JCM 18325</strain>
    </source>
</reference>
<feature type="transmembrane region" description="Helical" evidence="6">
    <location>
        <begin position="20"/>
        <end position="40"/>
    </location>
</feature>
<comment type="subcellular location">
    <subcellularLocation>
        <location evidence="1">Cell membrane</location>
        <topology evidence="1">Multi-pass membrane protein</topology>
    </subcellularLocation>
</comment>
<feature type="transmembrane region" description="Helical" evidence="6">
    <location>
        <begin position="45"/>
        <end position="62"/>
    </location>
</feature>
<feature type="transmembrane region" description="Helical" evidence="6">
    <location>
        <begin position="368"/>
        <end position="387"/>
    </location>
</feature>
<dbReference type="PANTHER" id="PTHR30250:SF11">
    <property type="entry name" value="O-ANTIGEN TRANSPORTER-RELATED"/>
    <property type="match status" value="1"/>
</dbReference>
<evidence type="ECO:0000256" key="2">
    <source>
        <dbReference type="ARBA" id="ARBA00022475"/>
    </source>
</evidence>
<organism evidence="7 8">
    <name type="scientific">Litoribaculum gwangyangense</name>
    <dbReference type="NCBI Taxonomy" id="1130722"/>
    <lineage>
        <taxon>Bacteria</taxon>
        <taxon>Pseudomonadati</taxon>
        <taxon>Bacteroidota</taxon>
        <taxon>Flavobacteriia</taxon>
        <taxon>Flavobacteriales</taxon>
        <taxon>Flavobacteriaceae</taxon>
        <taxon>Litoribaculum</taxon>
    </lineage>
</organism>
<evidence type="ECO:0008006" key="9">
    <source>
        <dbReference type="Google" id="ProtNLM"/>
    </source>
</evidence>
<dbReference type="PANTHER" id="PTHR30250">
    <property type="entry name" value="PST FAMILY PREDICTED COLANIC ACID TRANSPORTER"/>
    <property type="match status" value="1"/>
</dbReference>
<feature type="transmembrane region" description="Helical" evidence="6">
    <location>
        <begin position="122"/>
        <end position="139"/>
    </location>
</feature>
<evidence type="ECO:0000313" key="7">
    <source>
        <dbReference type="EMBL" id="GAA4816927.1"/>
    </source>
</evidence>
<protein>
    <recommendedName>
        <fullName evidence="9">Polysaccharide biosynthesis protein</fullName>
    </recommendedName>
</protein>
<evidence type="ECO:0000256" key="1">
    <source>
        <dbReference type="ARBA" id="ARBA00004651"/>
    </source>
</evidence>
<accession>A0ABP9CWJ7</accession>
<evidence type="ECO:0000256" key="6">
    <source>
        <dbReference type="SAM" id="Phobius"/>
    </source>
</evidence>
<dbReference type="EMBL" id="BAABJW010000004">
    <property type="protein sequence ID" value="GAA4816927.1"/>
    <property type="molecule type" value="Genomic_DNA"/>
</dbReference>
<feature type="transmembrane region" description="Helical" evidence="6">
    <location>
        <begin position="169"/>
        <end position="195"/>
    </location>
</feature>
<proteinExistence type="predicted"/>
<feature type="transmembrane region" description="Helical" evidence="6">
    <location>
        <begin position="393"/>
        <end position="414"/>
    </location>
</feature>
<name>A0ABP9CWJ7_9FLAO</name>
<evidence type="ECO:0000256" key="3">
    <source>
        <dbReference type="ARBA" id="ARBA00022692"/>
    </source>
</evidence>